<comment type="function">
    <text evidence="6">Non catalytic subunit of RNase H2, an endonuclease that specifically degrades the RNA of RNA:DNA hybrids. Participates in DNA replication, possibly by mediating the removal of lagging-strand Okazaki fragment RNA primers during DNA replication. Mediates the excision of single ribonucleotides from DNA:RNA duplexes.</text>
</comment>
<dbReference type="GO" id="GO:0005654">
    <property type="term" value="C:nucleoplasm"/>
    <property type="evidence" value="ECO:0007669"/>
    <property type="project" value="TreeGrafter"/>
</dbReference>
<dbReference type="GO" id="GO:0032299">
    <property type="term" value="C:ribonuclease H2 complex"/>
    <property type="evidence" value="ECO:0007669"/>
    <property type="project" value="InterPro"/>
</dbReference>
<evidence type="ECO:0000313" key="12">
    <source>
        <dbReference type="EMBL" id="ERL93614.1"/>
    </source>
</evidence>
<accession>N6THU3</accession>
<dbReference type="EMBL" id="KB740948">
    <property type="protein sequence ID" value="ENN77383.1"/>
    <property type="molecule type" value="Genomic_DNA"/>
</dbReference>
<comment type="subunit">
    <text evidence="3">The RNase H2 complex is a heterotrimer composed of the catalytic subunit RNASEH2A and the non-catalytic subunits RNASEH2B and RNASEH2C.</text>
</comment>
<evidence type="ECO:0000256" key="4">
    <source>
        <dbReference type="ARBA" id="ARBA00019062"/>
    </source>
</evidence>
<comment type="similarity">
    <text evidence="2">Belongs to the RNase H2 subunit B family.</text>
</comment>
<dbReference type="OMA" id="QIHCGHS"/>
<feature type="region of interest" description="Disordered" evidence="8">
    <location>
        <begin position="250"/>
        <end position="320"/>
    </location>
</feature>
<dbReference type="CDD" id="cd09270">
    <property type="entry name" value="RNase_H2-B"/>
    <property type="match status" value="1"/>
</dbReference>
<proteinExistence type="inferred from homology"/>
<dbReference type="InterPro" id="IPR019024">
    <property type="entry name" value="RNase_H2_suB_wHTH"/>
</dbReference>
<dbReference type="HOGENOM" id="CLU_059802_1_0_1"/>
<feature type="domain" description="Ribonuclease H2 subunit B wHTH" evidence="9">
    <location>
        <begin position="109"/>
        <end position="238"/>
    </location>
</feature>
<dbReference type="EMBL" id="KB632364">
    <property type="protein sequence ID" value="ERL93614.1"/>
    <property type="molecule type" value="Genomic_DNA"/>
</dbReference>
<dbReference type="Pfam" id="PF09468">
    <property type="entry name" value="RNase_H2-Ydr279"/>
    <property type="match status" value="1"/>
</dbReference>
<evidence type="ECO:0000256" key="5">
    <source>
        <dbReference type="ARBA" id="ARBA00023242"/>
    </source>
</evidence>
<comment type="subcellular location">
    <subcellularLocation>
        <location evidence="1">Nucleus</location>
    </subcellularLocation>
</comment>
<dbReference type="Gene3D" id="2.20.25.530">
    <property type="match status" value="1"/>
</dbReference>
<feature type="domain" description="Rnh202 triple barrel" evidence="10">
    <location>
        <begin position="48"/>
        <end position="106"/>
    </location>
</feature>
<evidence type="ECO:0000313" key="15">
    <source>
        <dbReference type="Proteomes" id="UP000030742"/>
    </source>
</evidence>
<evidence type="ECO:0000313" key="13">
    <source>
        <dbReference type="EnsemblMetazoa" id="XP_019759709.1"/>
    </source>
</evidence>
<dbReference type="PANTHER" id="PTHR13383">
    <property type="entry name" value="RIBONUCLEASE H2 SUBUNIT B"/>
    <property type="match status" value="1"/>
</dbReference>
<evidence type="ECO:0000259" key="9">
    <source>
        <dbReference type="Pfam" id="PF09468"/>
    </source>
</evidence>
<protein>
    <recommendedName>
        <fullName evidence="4">Ribonuclease H2 subunit B</fullName>
    </recommendedName>
    <alternativeName>
        <fullName evidence="7">Ribonuclease HI subunit B</fullName>
    </alternativeName>
</protein>
<evidence type="ECO:0000256" key="7">
    <source>
        <dbReference type="ARBA" id="ARBA00033464"/>
    </source>
</evidence>
<reference evidence="14 15" key="1">
    <citation type="journal article" date="2013" name="Genome Biol.">
        <title>Draft genome of the mountain pine beetle, Dendroctonus ponderosae Hopkins, a major forest pest.</title>
        <authorList>
            <person name="Keeling C.I."/>
            <person name="Yuen M.M."/>
            <person name="Liao N.Y."/>
            <person name="Docking T.R."/>
            <person name="Chan S.K."/>
            <person name="Taylor G.A."/>
            <person name="Palmquist D.L."/>
            <person name="Jackman S.D."/>
            <person name="Nguyen A."/>
            <person name="Li M."/>
            <person name="Henderson H."/>
            <person name="Janes J.K."/>
            <person name="Zhao Y."/>
            <person name="Pandoh P."/>
            <person name="Moore R."/>
            <person name="Sperling F.A."/>
            <person name="Huber D.P."/>
            <person name="Birol I."/>
            <person name="Jones S.J."/>
            <person name="Bohlmann J."/>
        </authorList>
    </citation>
    <scope>NUCLEOTIDE SEQUENCE</scope>
</reference>
<dbReference type="OrthoDB" id="29098at2759"/>
<evidence type="ECO:0000259" key="10">
    <source>
        <dbReference type="Pfam" id="PF17745"/>
    </source>
</evidence>
<evidence type="ECO:0000313" key="14">
    <source>
        <dbReference type="Proteomes" id="UP000019118"/>
    </source>
</evidence>
<feature type="compositionally biased region" description="Basic and acidic residues" evidence="8">
    <location>
        <begin position="264"/>
        <end position="275"/>
    </location>
</feature>
<dbReference type="Proteomes" id="UP000019118">
    <property type="component" value="Unassembled WGS sequence"/>
</dbReference>
<dbReference type="FunFam" id="1.10.20.120:FF:000002">
    <property type="entry name" value="Ribonuclease H2 subunit B"/>
    <property type="match status" value="1"/>
</dbReference>
<dbReference type="EnsemblMetazoa" id="XM_019904150.1">
    <property type="protein sequence ID" value="XP_019759709.1"/>
    <property type="gene ID" value="LOC109537424"/>
</dbReference>
<sequence>MKVAKMPRVKASPKKCIKSNLQQPASSWVFLLKGEALELSEQYTGSGTPDIVTLRHPNTGESAVFLFSPVNNSVQEVLTLNEAKRSWFIDESVKSDGKLQLSTPIDPIFLVLPYLRKYCTAYAQPLDQLLRDDEFPETERLLKSSGLSYLTMIADRKGDDELNAFKYNEEKTLNWLKKKTERVADILKQKNIHVTGSGAVSSNFVKPAKSESNDQDAHLRYAHGIVSEYLMDDLSLKLLKFLELPEETSQLNLKRKSSSSTGQDAKKPKLEDENRSSTSNVLDLSKPETKPKPPTLTTKDKARAKAASGSKSISSFFKKS</sequence>
<dbReference type="Gene3D" id="1.10.20.120">
    <property type="match status" value="1"/>
</dbReference>
<dbReference type="KEGG" id="dpa:109537424"/>
<reference evidence="13" key="2">
    <citation type="submission" date="2024-08" db="UniProtKB">
        <authorList>
            <consortium name="EnsemblMetazoa"/>
        </authorList>
    </citation>
    <scope>IDENTIFICATION</scope>
</reference>
<dbReference type="InterPro" id="IPR041195">
    <property type="entry name" value="Rnh202_N"/>
</dbReference>
<feature type="compositionally biased region" description="Polar residues" evidence="8">
    <location>
        <begin position="250"/>
        <end position="263"/>
    </location>
</feature>
<dbReference type="Proteomes" id="UP000030742">
    <property type="component" value="Unassembled WGS sequence"/>
</dbReference>
<organism evidence="11">
    <name type="scientific">Dendroctonus ponderosae</name>
    <name type="common">Mountain pine beetle</name>
    <dbReference type="NCBI Taxonomy" id="77166"/>
    <lineage>
        <taxon>Eukaryota</taxon>
        <taxon>Metazoa</taxon>
        <taxon>Ecdysozoa</taxon>
        <taxon>Arthropoda</taxon>
        <taxon>Hexapoda</taxon>
        <taxon>Insecta</taxon>
        <taxon>Pterygota</taxon>
        <taxon>Neoptera</taxon>
        <taxon>Endopterygota</taxon>
        <taxon>Coleoptera</taxon>
        <taxon>Polyphaga</taxon>
        <taxon>Cucujiformia</taxon>
        <taxon>Curculionidae</taxon>
        <taxon>Scolytinae</taxon>
        <taxon>Dendroctonus</taxon>
    </lineage>
</organism>
<feature type="compositionally biased region" description="Low complexity" evidence="8">
    <location>
        <begin position="305"/>
        <end position="320"/>
    </location>
</feature>
<keyword evidence="5" id="KW-0539">Nucleus</keyword>
<dbReference type="AlphaFoldDB" id="N6THU3"/>
<feature type="non-terminal residue" evidence="11">
    <location>
        <position position="1"/>
    </location>
</feature>
<dbReference type="Pfam" id="PF17745">
    <property type="entry name" value="Ydr279_N"/>
    <property type="match status" value="1"/>
</dbReference>
<dbReference type="PANTHER" id="PTHR13383:SF11">
    <property type="entry name" value="RIBONUCLEASE H2 SUBUNIT B"/>
    <property type="match status" value="1"/>
</dbReference>
<dbReference type="STRING" id="77166.N6THU3"/>
<evidence type="ECO:0000256" key="1">
    <source>
        <dbReference type="ARBA" id="ARBA00004123"/>
    </source>
</evidence>
<dbReference type="GO" id="GO:0006401">
    <property type="term" value="P:RNA catabolic process"/>
    <property type="evidence" value="ECO:0007669"/>
    <property type="project" value="TreeGrafter"/>
</dbReference>
<evidence type="ECO:0000256" key="2">
    <source>
        <dbReference type="ARBA" id="ARBA00009823"/>
    </source>
</evidence>
<evidence type="ECO:0000256" key="3">
    <source>
        <dbReference type="ARBA" id="ARBA00011277"/>
    </source>
</evidence>
<evidence type="ECO:0000256" key="8">
    <source>
        <dbReference type="SAM" id="MobiDB-lite"/>
    </source>
</evidence>
<gene>
    <name evidence="13" type="primary">109537424</name>
    <name evidence="12" type="ORF">D910_10902</name>
    <name evidence="11" type="ORF">YQE_06208</name>
</gene>
<evidence type="ECO:0000313" key="11">
    <source>
        <dbReference type="EMBL" id="ENN77383.1"/>
    </source>
</evidence>
<keyword evidence="14" id="KW-1185">Reference proteome</keyword>
<dbReference type="InterPro" id="IPR040456">
    <property type="entry name" value="RNase_H2_suB"/>
</dbReference>
<name>N6THU3_DENPD</name>
<evidence type="ECO:0000256" key="6">
    <source>
        <dbReference type="ARBA" id="ARBA00024778"/>
    </source>
</evidence>